<evidence type="ECO:0000313" key="4">
    <source>
        <dbReference type="EMBL" id="MBC2776035.1"/>
    </source>
</evidence>
<protein>
    <submittedName>
        <fullName evidence="4">Glycosyltransferase</fullName>
    </submittedName>
</protein>
<accession>A0A842HSW2</accession>
<evidence type="ECO:0000259" key="3">
    <source>
        <dbReference type="Pfam" id="PF00534"/>
    </source>
</evidence>
<dbReference type="Gene3D" id="3.40.50.2000">
    <property type="entry name" value="Glycogen Phosphorylase B"/>
    <property type="match status" value="2"/>
</dbReference>
<sequence length="1510" mass="163901">MTDGAEQRPLRIAIVSTNNSTAYSGGRYHALIMAYALARAGADVHFVTNNRPVFVSDLEPLCPGGVTFAITEDFRDEMPKGRFDFVWVVPTGVFHSAFYAAALAFAGKRKARLALLNFESGDWFNALAPEPRDLRLWDGWRRIVDKGGLVVSSALESQKYAKDFYTSPVAGVRFETVPPPINSAAADAVPVQERDDAIIAFVRSADQHKGGADLLALAPSTWNNRILRIVAGGGLDKEFEAQLRERLAEAENARLETYSAISDEQKFALLARSRVLLFPSHFEGYGYPPVEAAYMGVETACYDLPVLQETVGKVAHLAPAFDVEALAEAVERAFAESERAEALRNAVRGRADIDSVGRAALEAFVRSMDAVGPTPRSARMLWEPSGREAMDTGKRFESWWRPPTIVQLRRATGKRWLIDLQLAGPSPVRAVEPLDGTPSFIHCCLQEEGREGDTVLSRLFATLPRPKSPDAMLGWRVRFEDDAQDYEFEFRVEGKPKRVPGFDVRIGKDDGEGGGLTIVLDGKGAEDIDRVLYSGDGQQWRTATADGTGFALECRDRPFVETGSVIYARGVHGVVACFSGYPPSRADVRLAGAIPSRRVAMLSDKKYCRGVARHPLKQGLGAILLAPGSRSESVYPGAMIELGDGSSHRVTGIRRKRRLDRLTVERGLSPWRHGHPRSVRIVKPGARTGSLKRIDDGQWEEGVWNGATALQRCGLAIRKDGALPVAGEIFRFGNGEMRRVRSAFADKTHHMVWLDRAVGDAETADPRIVIESGDPVWSAEYRYPSDVRFAGGDSVSAFYAPGGRSAPQPDGQASAVAERRVLVASLVPPLPADQGNRVVTRNLIHHFLRQGYLVDLLLVGNVNAKALAKEFGERVRVFPVGFPDWRAAPSVNARGRIGQMIESDALLPQERQFFEGEAADSDLFHPYTIVPDAAVEMARTLMGANAYAGLVCNYTHMVRVAEELADTVALPPVAIVTHDALSRLPTEFDGRKLDLMYRKTSPELERDVLNAVPGATVLAISESERVYFPSIGVTNPVMLCEYDALEEVWPYRTDEEAFGSSALIFHASGNSMNVAALNWFLENCWPRIHEALPHAELRIGGRICNEFDALPEGAVALGEMTRHQLLGALGQSAIAINPTVAGTGLKIKTVEAAAIGLPSVCLPPAVEGLEAVADALGIVAQSAAEFSDGCIALLTDRVLWAERREKALALARDRFSRAAVYAGLDMFAEAMDRHDAVLARSDASPSPALAMAAEFETLDLADAAAKLLDRVGAGADASPAVLRESGRLALAEGLPSLAIDAALRCLDADRSDPAAWSLAIDAFAGIGEAEADARQVANLARLAVPGIDLPPELGVHFGDADFDPVFLLPPGEEVQIRDLRPIGNIFGSGWAKVQAWGAWSVGNHSRLRVGGLPPNEAATLTLSTHAAPNALDEEQTGRAYLDGAFLQHFAVKRGGKRTSIEIPLAAGDRTECRIDLYMDKAMQFRKVDNRVTDQRPLGVALHAMKLQIGK</sequence>
<keyword evidence="1 4" id="KW-0808">Transferase</keyword>
<dbReference type="PANTHER" id="PTHR46401">
    <property type="entry name" value="GLYCOSYLTRANSFERASE WBBK-RELATED"/>
    <property type="match status" value="1"/>
</dbReference>
<organism evidence="4 5">
    <name type="scientific">Parasphingopyxis marina</name>
    <dbReference type="NCBI Taxonomy" id="2761622"/>
    <lineage>
        <taxon>Bacteria</taxon>
        <taxon>Pseudomonadati</taxon>
        <taxon>Pseudomonadota</taxon>
        <taxon>Alphaproteobacteria</taxon>
        <taxon>Sphingomonadales</taxon>
        <taxon>Sphingomonadaceae</taxon>
        <taxon>Parasphingopyxis</taxon>
    </lineage>
</organism>
<dbReference type="PANTHER" id="PTHR46401:SF2">
    <property type="entry name" value="GLYCOSYLTRANSFERASE WBBK-RELATED"/>
    <property type="match status" value="1"/>
</dbReference>
<feature type="transmembrane region" description="Helical" evidence="2">
    <location>
        <begin position="85"/>
        <end position="106"/>
    </location>
</feature>
<feature type="domain" description="Glycosyl transferase family 1" evidence="3">
    <location>
        <begin position="193"/>
        <end position="348"/>
    </location>
</feature>
<dbReference type="EMBL" id="JACJVJ010000001">
    <property type="protein sequence ID" value="MBC2776035.1"/>
    <property type="molecule type" value="Genomic_DNA"/>
</dbReference>
<evidence type="ECO:0000256" key="2">
    <source>
        <dbReference type="SAM" id="Phobius"/>
    </source>
</evidence>
<dbReference type="Proteomes" id="UP000564378">
    <property type="component" value="Unassembled WGS sequence"/>
</dbReference>
<dbReference type="Pfam" id="PF13692">
    <property type="entry name" value="Glyco_trans_1_4"/>
    <property type="match status" value="1"/>
</dbReference>
<evidence type="ECO:0000313" key="5">
    <source>
        <dbReference type="Proteomes" id="UP000564378"/>
    </source>
</evidence>
<dbReference type="RefSeq" id="WP_185799355.1">
    <property type="nucleotide sequence ID" value="NZ_JACJVJ010000001.1"/>
</dbReference>
<comment type="caution">
    <text evidence="4">The sequence shown here is derived from an EMBL/GenBank/DDBJ whole genome shotgun (WGS) entry which is preliminary data.</text>
</comment>
<dbReference type="SUPFAM" id="SSF53756">
    <property type="entry name" value="UDP-Glycosyltransferase/glycogen phosphorylase"/>
    <property type="match status" value="2"/>
</dbReference>
<dbReference type="GO" id="GO:0016757">
    <property type="term" value="F:glycosyltransferase activity"/>
    <property type="evidence" value="ECO:0007669"/>
    <property type="project" value="InterPro"/>
</dbReference>
<dbReference type="Pfam" id="PF00534">
    <property type="entry name" value="Glycos_transf_1"/>
    <property type="match status" value="1"/>
</dbReference>
<keyword evidence="2" id="KW-0472">Membrane</keyword>
<dbReference type="CDD" id="cd03801">
    <property type="entry name" value="GT4_PimA-like"/>
    <property type="match status" value="1"/>
</dbReference>
<name>A0A842HSW2_9SPHN</name>
<evidence type="ECO:0000256" key="1">
    <source>
        <dbReference type="ARBA" id="ARBA00022679"/>
    </source>
</evidence>
<keyword evidence="2" id="KW-1133">Transmembrane helix</keyword>
<keyword evidence="2" id="KW-0812">Transmembrane</keyword>
<dbReference type="InterPro" id="IPR001296">
    <property type="entry name" value="Glyco_trans_1"/>
</dbReference>
<gene>
    <name evidence="4" type="ORF">H6P80_00215</name>
</gene>
<reference evidence="4 5" key="1">
    <citation type="submission" date="2020-08" db="EMBL/GenBank/DDBJ databases">
        <title>Draft genome sequence of Parasphingopyxis sp. GrpM-11.</title>
        <authorList>
            <person name="Oh J."/>
            <person name="Roh D.-H."/>
        </authorList>
    </citation>
    <scope>NUCLEOTIDE SEQUENCE [LARGE SCALE GENOMIC DNA]</scope>
    <source>
        <strain evidence="4 5">GrpM-11</strain>
    </source>
</reference>
<proteinExistence type="predicted"/>
<keyword evidence="5" id="KW-1185">Reference proteome</keyword>